<evidence type="ECO:0000313" key="12">
    <source>
        <dbReference type="EMBL" id="KAK7270537.1"/>
    </source>
</evidence>
<comment type="catalytic activity">
    <reaction evidence="8">
        <text>L-seryl-[protein] + ATP = O-phospho-L-seryl-[protein] + ADP + H(+)</text>
        <dbReference type="Rhea" id="RHEA:17989"/>
        <dbReference type="Rhea" id="RHEA-COMP:9863"/>
        <dbReference type="Rhea" id="RHEA-COMP:11604"/>
        <dbReference type="ChEBI" id="CHEBI:15378"/>
        <dbReference type="ChEBI" id="CHEBI:29999"/>
        <dbReference type="ChEBI" id="CHEBI:30616"/>
        <dbReference type="ChEBI" id="CHEBI:83421"/>
        <dbReference type="ChEBI" id="CHEBI:456216"/>
        <dbReference type="EC" id="2.7.11.1"/>
    </reaction>
</comment>
<proteinExistence type="predicted"/>
<keyword evidence="2" id="KW-0723">Serine/threonine-protein kinase</keyword>
<dbReference type="Gene3D" id="3.30.200.20">
    <property type="entry name" value="Phosphorylase Kinase, domain 1"/>
    <property type="match status" value="1"/>
</dbReference>
<feature type="region of interest" description="Disordered" evidence="9">
    <location>
        <begin position="587"/>
        <end position="609"/>
    </location>
</feature>
<dbReference type="AlphaFoldDB" id="A0AAN9F5W4"/>
<feature type="transmembrane region" description="Helical" evidence="10">
    <location>
        <begin position="20"/>
        <end position="41"/>
    </location>
</feature>
<keyword evidence="10" id="KW-0472">Membrane</keyword>
<keyword evidence="6" id="KW-0067">ATP-binding</keyword>
<accession>A0AAN9F5W4</accession>
<dbReference type="InterPro" id="IPR000719">
    <property type="entry name" value="Prot_kinase_dom"/>
</dbReference>
<dbReference type="InterPro" id="IPR044576">
    <property type="entry name" value="At4g25390-like"/>
</dbReference>
<dbReference type="InterPro" id="IPR008271">
    <property type="entry name" value="Ser/Thr_kinase_AS"/>
</dbReference>
<dbReference type="PROSITE" id="PS50011">
    <property type="entry name" value="PROTEIN_KINASE_DOM"/>
    <property type="match status" value="1"/>
</dbReference>
<keyword evidence="3" id="KW-0808">Transferase</keyword>
<dbReference type="InterPro" id="IPR011009">
    <property type="entry name" value="Kinase-like_dom_sf"/>
</dbReference>
<evidence type="ECO:0000256" key="4">
    <source>
        <dbReference type="ARBA" id="ARBA00022741"/>
    </source>
</evidence>
<feature type="region of interest" description="Disordered" evidence="9">
    <location>
        <begin position="238"/>
        <end position="258"/>
    </location>
</feature>
<organism evidence="12 13">
    <name type="scientific">Crotalaria pallida</name>
    <name type="common">Smooth rattlebox</name>
    <name type="synonym">Crotalaria striata</name>
    <dbReference type="NCBI Taxonomy" id="3830"/>
    <lineage>
        <taxon>Eukaryota</taxon>
        <taxon>Viridiplantae</taxon>
        <taxon>Streptophyta</taxon>
        <taxon>Embryophyta</taxon>
        <taxon>Tracheophyta</taxon>
        <taxon>Spermatophyta</taxon>
        <taxon>Magnoliopsida</taxon>
        <taxon>eudicotyledons</taxon>
        <taxon>Gunneridae</taxon>
        <taxon>Pentapetalae</taxon>
        <taxon>rosids</taxon>
        <taxon>fabids</taxon>
        <taxon>Fabales</taxon>
        <taxon>Fabaceae</taxon>
        <taxon>Papilionoideae</taxon>
        <taxon>50 kb inversion clade</taxon>
        <taxon>genistoids sensu lato</taxon>
        <taxon>core genistoids</taxon>
        <taxon>Crotalarieae</taxon>
        <taxon>Crotalaria</taxon>
    </lineage>
</organism>
<dbReference type="GO" id="GO:0005524">
    <property type="term" value="F:ATP binding"/>
    <property type="evidence" value="ECO:0007669"/>
    <property type="project" value="UniProtKB-KW"/>
</dbReference>
<dbReference type="Pfam" id="PF00069">
    <property type="entry name" value="Pkinase"/>
    <property type="match status" value="1"/>
</dbReference>
<dbReference type="SUPFAM" id="SSF56112">
    <property type="entry name" value="Protein kinase-like (PK-like)"/>
    <property type="match status" value="1"/>
</dbReference>
<evidence type="ECO:0000256" key="3">
    <source>
        <dbReference type="ARBA" id="ARBA00022679"/>
    </source>
</evidence>
<dbReference type="SMART" id="SM00220">
    <property type="entry name" value="S_TKc"/>
    <property type="match status" value="1"/>
</dbReference>
<feature type="region of interest" description="Disordered" evidence="9">
    <location>
        <begin position="376"/>
        <end position="426"/>
    </location>
</feature>
<evidence type="ECO:0000256" key="7">
    <source>
        <dbReference type="ARBA" id="ARBA00047899"/>
    </source>
</evidence>
<dbReference type="GO" id="GO:0004674">
    <property type="term" value="F:protein serine/threonine kinase activity"/>
    <property type="evidence" value="ECO:0007669"/>
    <property type="project" value="UniProtKB-KW"/>
</dbReference>
<dbReference type="PANTHER" id="PTHR46821:SF9">
    <property type="entry name" value="RECEPTOR-LIKE SERINE_THREONINE-KINASE PLANT"/>
    <property type="match status" value="1"/>
</dbReference>
<keyword evidence="13" id="KW-1185">Reference proteome</keyword>
<gene>
    <name evidence="12" type="ORF">RIF29_23755</name>
</gene>
<feature type="region of interest" description="Disordered" evidence="9">
    <location>
        <begin position="440"/>
        <end position="459"/>
    </location>
</feature>
<feature type="compositionally biased region" description="Low complexity" evidence="9">
    <location>
        <begin position="592"/>
        <end position="601"/>
    </location>
</feature>
<evidence type="ECO:0000256" key="8">
    <source>
        <dbReference type="ARBA" id="ARBA00048679"/>
    </source>
</evidence>
<dbReference type="FunFam" id="1.10.510.10:FF:001023">
    <property type="entry name" value="Os07g0541700 protein"/>
    <property type="match status" value="1"/>
</dbReference>
<dbReference type="Pfam" id="PF07714">
    <property type="entry name" value="PK_Tyr_Ser-Thr"/>
    <property type="match status" value="1"/>
</dbReference>
<comment type="caution">
    <text evidence="12">The sequence shown here is derived from an EMBL/GenBank/DDBJ whole genome shotgun (WGS) entry which is preliminary data.</text>
</comment>
<dbReference type="Proteomes" id="UP001372338">
    <property type="component" value="Unassembled WGS sequence"/>
</dbReference>
<evidence type="ECO:0000256" key="6">
    <source>
        <dbReference type="ARBA" id="ARBA00022840"/>
    </source>
</evidence>
<keyword evidence="10" id="KW-1133">Transmembrane helix</keyword>
<evidence type="ECO:0000256" key="10">
    <source>
        <dbReference type="SAM" id="Phobius"/>
    </source>
</evidence>
<evidence type="ECO:0000259" key="11">
    <source>
        <dbReference type="PROSITE" id="PS50011"/>
    </source>
</evidence>
<keyword evidence="10" id="KW-0812">Transmembrane</keyword>
<evidence type="ECO:0000256" key="2">
    <source>
        <dbReference type="ARBA" id="ARBA00022527"/>
    </source>
</evidence>
<dbReference type="PANTHER" id="PTHR46821">
    <property type="entry name" value="OS07G0586332 PROTEIN"/>
    <property type="match status" value="1"/>
</dbReference>
<dbReference type="EC" id="2.7.11.1" evidence="1"/>
<feature type="domain" description="Protein kinase" evidence="11">
    <location>
        <begin position="70"/>
        <end position="587"/>
    </location>
</feature>
<protein>
    <recommendedName>
        <fullName evidence="1">non-specific serine/threonine protein kinase</fullName>
        <ecNumber evidence="1">2.7.11.1</ecNumber>
    </recommendedName>
</protein>
<reference evidence="12 13" key="1">
    <citation type="submission" date="2024-01" db="EMBL/GenBank/DDBJ databases">
        <title>The genomes of 5 underutilized Papilionoideae crops provide insights into root nodulation and disease resistanc.</title>
        <authorList>
            <person name="Yuan L."/>
        </authorList>
    </citation>
    <scope>NUCLEOTIDE SEQUENCE [LARGE SCALE GENOMIC DNA]</scope>
    <source>
        <strain evidence="12">ZHUSHIDOU_FW_LH</strain>
        <tissue evidence="12">Leaf</tissue>
    </source>
</reference>
<dbReference type="InterPro" id="IPR001245">
    <property type="entry name" value="Ser-Thr/Tyr_kinase_cat_dom"/>
</dbReference>
<evidence type="ECO:0000256" key="9">
    <source>
        <dbReference type="SAM" id="MobiDB-lite"/>
    </source>
</evidence>
<evidence type="ECO:0000313" key="13">
    <source>
        <dbReference type="Proteomes" id="UP001372338"/>
    </source>
</evidence>
<dbReference type="Gene3D" id="1.10.510.10">
    <property type="entry name" value="Transferase(Phosphotransferase) domain 1"/>
    <property type="match status" value="2"/>
</dbReference>
<dbReference type="PROSITE" id="PS00108">
    <property type="entry name" value="PROTEIN_KINASE_ST"/>
    <property type="match status" value="1"/>
</dbReference>
<name>A0AAN9F5W4_CROPI</name>
<sequence>MPSRQLLPTSSPPHTLHRHPHNHFLASASMCSLFFLLILCLRRRRHVKRTTPSSDPPHLFSYSFLRRATNSFSTRLGHGGFGPVFSGLLPPHSTPVAVKLMDSTSLQGEREFHNELFLASKLRSSFVVPAIGFSSDPERRRFLLVYDLMHNGNLHVALLRNKCPELLQWNKRFDVILDIAKGIQYLHSCETPIIHGDIKPSNILLDRDFAAKIADFGLAQLKTEPQLDHQVVVLGVEGEPEDDKRKGDLESEGEESESVNVVEVGVAAKNKKKNEKGGDEVVVSCAGPVVKDYVMDWIGREVKKERGKGELVIGSYAESSSGTRIGKKKTKTEKNKGGKKLEWWESMDDDKEREILKKVNRRPVREWWKEEYSQEIAKKKKKNKRKQLEYRNGGGNSDHDLYSDVTGNSKCKGAKHSRRNSGGSVDSWFGGASGELRRARRNSYESAGSGEIPKSGGLSTTTSMRGTMFYVAPEYGYNGDVLSEKCDVYSFGVLLLVIVSGRRPLQVMTGSPMSDFQRANLVSWARVCARKGKLIELVDQSIQSLDKEQALLCIKLGLLCLQKSPARRPSMNEVVGMLSGELEPPQLPVEYSHSSPSLFSFKSKKEEGR</sequence>
<evidence type="ECO:0000256" key="5">
    <source>
        <dbReference type="ARBA" id="ARBA00022777"/>
    </source>
</evidence>
<evidence type="ECO:0000256" key="1">
    <source>
        <dbReference type="ARBA" id="ARBA00012513"/>
    </source>
</evidence>
<dbReference type="EMBL" id="JAYWIO010000004">
    <property type="protein sequence ID" value="KAK7270537.1"/>
    <property type="molecule type" value="Genomic_DNA"/>
</dbReference>
<keyword evidence="4" id="KW-0547">Nucleotide-binding</keyword>
<keyword evidence="5" id="KW-0418">Kinase</keyword>
<comment type="catalytic activity">
    <reaction evidence="7">
        <text>L-threonyl-[protein] + ATP = O-phospho-L-threonyl-[protein] + ADP + H(+)</text>
        <dbReference type="Rhea" id="RHEA:46608"/>
        <dbReference type="Rhea" id="RHEA-COMP:11060"/>
        <dbReference type="Rhea" id="RHEA-COMP:11605"/>
        <dbReference type="ChEBI" id="CHEBI:15378"/>
        <dbReference type="ChEBI" id="CHEBI:30013"/>
        <dbReference type="ChEBI" id="CHEBI:30616"/>
        <dbReference type="ChEBI" id="CHEBI:61977"/>
        <dbReference type="ChEBI" id="CHEBI:456216"/>
        <dbReference type="EC" id="2.7.11.1"/>
    </reaction>
</comment>